<dbReference type="OrthoDB" id="9802587at2"/>
<feature type="binding site" evidence="6">
    <location>
        <position position="108"/>
    </location>
    <ligand>
        <name>carbamoyl phosphate</name>
        <dbReference type="ChEBI" id="CHEBI:58228"/>
    </ligand>
</feature>
<evidence type="ECO:0000259" key="8">
    <source>
        <dbReference type="Pfam" id="PF02729"/>
    </source>
</evidence>
<name>A0A516GE38_9MICO</name>
<evidence type="ECO:0000256" key="6">
    <source>
        <dbReference type="HAMAP-Rule" id="MF_01109"/>
    </source>
</evidence>
<dbReference type="PRINTS" id="PR00102">
    <property type="entry name" value="OTCASE"/>
</dbReference>
<dbReference type="PANTHER" id="PTHR45753">
    <property type="entry name" value="ORNITHINE CARBAMOYLTRANSFERASE, MITOCHONDRIAL"/>
    <property type="match status" value="1"/>
</dbReference>
<proteinExistence type="inferred from homology"/>
<accession>A0A516GE38</accession>
<evidence type="ECO:0000259" key="7">
    <source>
        <dbReference type="Pfam" id="PF00185"/>
    </source>
</evidence>
<evidence type="ECO:0000256" key="1">
    <source>
        <dbReference type="ARBA" id="ARBA00003822"/>
    </source>
</evidence>
<dbReference type="InterPro" id="IPR006132">
    <property type="entry name" value="Asp/Orn_carbamoyltranf_P-bd"/>
</dbReference>
<dbReference type="KEGG" id="orz:FNH13_16830"/>
<dbReference type="NCBIfam" id="TIGR00658">
    <property type="entry name" value="orni_carb_tr"/>
    <property type="match status" value="1"/>
</dbReference>
<dbReference type="GO" id="GO:0016597">
    <property type="term" value="F:amino acid binding"/>
    <property type="evidence" value="ECO:0007669"/>
    <property type="project" value="InterPro"/>
</dbReference>
<dbReference type="InterPro" id="IPR036901">
    <property type="entry name" value="Asp/Orn_carbamoylTrfase_sf"/>
</dbReference>
<evidence type="ECO:0000256" key="5">
    <source>
        <dbReference type="ARBA" id="ARBA00048772"/>
    </source>
</evidence>
<dbReference type="InterPro" id="IPR024904">
    <property type="entry name" value="OTCase_ArgI"/>
</dbReference>
<keyword evidence="4 6" id="KW-0808">Transferase</keyword>
<dbReference type="NCBIfam" id="NF002470">
    <property type="entry name" value="PRK01713.1"/>
    <property type="match status" value="1"/>
</dbReference>
<dbReference type="AlphaFoldDB" id="A0A516GE38"/>
<evidence type="ECO:0000313" key="10">
    <source>
        <dbReference type="Proteomes" id="UP000315395"/>
    </source>
</evidence>
<organism evidence="9 10">
    <name type="scientific">Ornithinimicrobium ciconiae</name>
    <dbReference type="NCBI Taxonomy" id="2594265"/>
    <lineage>
        <taxon>Bacteria</taxon>
        <taxon>Bacillati</taxon>
        <taxon>Actinomycetota</taxon>
        <taxon>Actinomycetes</taxon>
        <taxon>Micrococcales</taxon>
        <taxon>Ornithinimicrobiaceae</taxon>
        <taxon>Ornithinimicrobium</taxon>
    </lineage>
</organism>
<dbReference type="InterPro" id="IPR006131">
    <property type="entry name" value="Asp_carbamoyltransf_Asp/Orn-bd"/>
</dbReference>
<feature type="binding site" evidence="6">
    <location>
        <position position="232"/>
    </location>
    <ligand>
        <name>L-ornithine</name>
        <dbReference type="ChEBI" id="CHEBI:46911"/>
    </ligand>
</feature>
<dbReference type="EMBL" id="CP041616">
    <property type="protein sequence ID" value="QDO89794.1"/>
    <property type="molecule type" value="Genomic_DNA"/>
</dbReference>
<dbReference type="PRINTS" id="PR00100">
    <property type="entry name" value="AOTCASE"/>
</dbReference>
<dbReference type="Pfam" id="PF02729">
    <property type="entry name" value="OTCace_N"/>
    <property type="match status" value="1"/>
</dbReference>
<gene>
    <name evidence="9" type="ORF">FNH13_16830</name>
</gene>
<dbReference type="GO" id="GO:0004585">
    <property type="term" value="F:ornithine carbamoyltransferase activity"/>
    <property type="evidence" value="ECO:0007669"/>
    <property type="project" value="UniProtKB-UniRule"/>
</dbReference>
<dbReference type="Gene3D" id="3.40.50.1370">
    <property type="entry name" value="Aspartate/ornithine carbamoyltransferase"/>
    <property type="match status" value="2"/>
</dbReference>
<dbReference type="InterPro" id="IPR006130">
    <property type="entry name" value="Asp/Orn_carbamoylTrfase"/>
</dbReference>
<feature type="binding site" evidence="6">
    <location>
        <begin position="236"/>
        <end position="237"/>
    </location>
    <ligand>
        <name>L-ornithine</name>
        <dbReference type="ChEBI" id="CHEBI:46911"/>
    </ligand>
</feature>
<feature type="binding site" evidence="6">
    <location>
        <position position="168"/>
    </location>
    <ligand>
        <name>L-ornithine</name>
        <dbReference type="ChEBI" id="CHEBI:46911"/>
    </ligand>
</feature>
<keyword evidence="6" id="KW-0963">Cytoplasm</keyword>
<dbReference type="InterPro" id="IPR002292">
    <property type="entry name" value="Orn/put_carbamltrans"/>
</dbReference>
<dbReference type="SUPFAM" id="SSF53671">
    <property type="entry name" value="Aspartate/ornithine carbamoyltransferase"/>
    <property type="match status" value="1"/>
</dbReference>
<feature type="binding site" evidence="6">
    <location>
        <position position="321"/>
    </location>
    <ligand>
        <name>carbamoyl phosphate</name>
        <dbReference type="ChEBI" id="CHEBI:58228"/>
    </ligand>
</feature>
<feature type="binding site" evidence="6">
    <location>
        <position position="84"/>
    </location>
    <ligand>
        <name>carbamoyl phosphate</name>
        <dbReference type="ChEBI" id="CHEBI:58228"/>
    </ligand>
</feature>
<dbReference type="Proteomes" id="UP000315395">
    <property type="component" value="Chromosome"/>
</dbReference>
<comment type="subcellular location">
    <subcellularLocation>
        <location evidence="6">Cytoplasm</location>
    </subcellularLocation>
</comment>
<evidence type="ECO:0000256" key="2">
    <source>
        <dbReference type="ARBA" id="ARBA00007805"/>
    </source>
</evidence>
<dbReference type="Pfam" id="PF00185">
    <property type="entry name" value="OTCace"/>
    <property type="match status" value="1"/>
</dbReference>
<feature type="binding site" evidence="6">
    <location>
        <begin position="274"/>
        <end position="275"/>
    </location>
    <ligand>
        <name>carbamoyl phosphate</name>
        <dbReference type="ChEBI" id="CHEBI:58228"/>
    </ligand>
</feature>
<dbReference type="GO" id="GO:0005737">
    <property type="term" value="C:cytoplasm"/>
    <property type="evidence" value="ECO:0007669"/>
    <property type="project" value="UniProtKB-SubCell"/>
</dbReference>
<dbReference type="HAMAP" id="MF_01109">
    <property type="entry name" value="OTCase"/>
    <property type="match status" value="1"/>
</dbReference>
<dbReference type="PANTHER" id="PTHR45753:SF2">
    <property type="entry name" value="ORNITHINE CARBAMOYLTRANSFERASE"/>
    <property type="match status" value="1"/>
</dbReference>
<dbReference type="RefSeq" id="WP_143784515.1">
    <property type="nucleotide sequence ID" value="NZ_CP041616.1"/>
</dbReference>
<dbReference type="GO" id="GO:0042450">
    <property type="term" value="P:L-arginine biosynthetic process via ornithine"/>
    <property type="evidence" value="ECO:0007669"/>
    <property type="project" value="UniProtKB-UniRule"/>
</dbReference>
<protein>
    <recommendedName>
        <fullName evidence="3 6">Ornithine carbamoyltransferase</fullName>
        <shortName evidence="6">OTCase</shortName>
        <ecNumber evidence="3 6">2.1.3.3</ecNumber>
    </recommendedName>
</protein>
<reference evidence="9 10" key="1">
    <citation type="submission" date="2019-07" db="EMBL/GenBank/DDBJ databases">
        <title>complete genome sequencing of Ornithinimicrobium sp. H23M54.</title>
        <authorList>
            <person name="Bae J.-W."/>
            <person name="Lee S.-Y."/>
        </authorList>
    </citation>
    <scope>NUCLEOTIDE SEQUENCE [LARGE SCALE GENOMIC DNA]</scope>
    <source>
        <strain evidence="9 10">H23M54</strain>
    </source>
</reference>
<evidence type="ECO:0000313" key="9">
    <source>
        <dbReference type="EMBL" id="QDO89794.1"/>
    </source>
</evidence>
<feature type="binding site" evidence="6">
    <location>
        <begin position="135"/>
        <end position="138"/>
    </location>
    <ligand>
        <name>carbamoyl phosphate</name>
        <dbReference type="ChEBI" id="CHEBI:58228"/>
    </ligand>
</feature>
<feature type="domain" description="Aspartate/ornithine carbamoyltransferase Asp/Orn-binding" evidence="7">
    <location>
        <begin position="156"/>
        <end position="331"/>
    </location>
</feature>
<feature type="domain" description="Aspartate/ornithine carbamoyltransferase carbamoyl-P binding" evidence="8">
    <location>
        <begin position="8"/>
        <end position="148"/>
    </location>
</feature>
<evidence type="ECO:0000256" key="3">
    <source>
        <dbReference type="ARBA" id="ARBA00013007"/>
    </source>
</evidence>
<dbReference type="EC" id="2.1.3.3" evidence="3 6"/>
<keyword evidence="10" id="KW-1185">Reference proteome</keyword>
<comment type="catalytic activity">
    <reaction evidence="5 6">
        <text>carbamoyl phosphate + L-ornithine = L-citrulline + phosphate + H(+)</text>
        <dbReference type="Rhea" id="RHEA:19513"/>
        <dbReference type="ChEBI" id="CHEBI:15378"/>
        <dbReference type="ChEBI" id="CHEBI:43474"/>
        <dbReference type="ChEBI" id="CHEBI:46911"/>
        <dbReference type="ChEBI" id="CHEBI:57743"/>
        <dbReference type="ChEBI" id="CHEBI:58228"/>
        <dbReference type="EC" id="2.1.3.3"/>
    </reaction>
</comment>
<comment type="function">
    <text evidence="1">Reversibly catalyzes the transfer of the carbamoyl group from carbamoyl phosphate (CP) to the N(epsilon) atom of ornithine (ORN) to produce L-citrulline.</text>
</comment>
<sequence length="337" mass="36517">MASDLRGRSMLSLVEESPEEIRDLLDLAAQLKSAKRAGTEERHLVGKNIALIFEKTSTRTRSAFEVAAHDQGASSTFLEPSSTQIGHKESIKDTARVLGRMYDAIQYRGSAQSVVEELAEYAGVPVYNGLTDDWHPTQMLADALTMMEHTDKPLDQISYAYLGDARNNMGNSLLLIGAKLGMDVRIGAPSALQPTDELVAQCRAIAATTGARLTLTEDPVEAVAGVDFVHTDIWVSMGEPAAAWGERVAILLPYQVNAALMSASGNPEVKFMHCLPAFHDTGTETARDLVERFPRLAQGAEVTDEVFESAASIVFDQAENRMHTIKALMVATIAGRA</sequence>
<feature type="binding site" evidence="6">
    <location>
        <begin position="57"/>
        <end position="60"/>
    </location>
    <ligand>
        <name>carbamoyl phosphate</name>
        <dbReference type="ChEBI" id="CHEBI:58228"/>
    </ligand>
</feature>
<comment type="similarity">
    <text evidence="2 6">Belongs to the aspartate/ornithine carbamoyltransferase superfamily. OTCase family.</text>
</comment>
<evidence type="ECO:0000256" key="4">
    <source>
        <dbReference type="ARBA" id="ARBA00022679"/>
    </source>
</evidence>
<dbReference type="PROSITE" id="PS00097">
    <property type="entry name" value="CARBAMOYLTRANSFERASE"/>
    <property type="match status" value="1"/>
</dbReference>
<dbReference type="NCBIfam" id="NF001986">
    <property type="entry name" value="PRK00779.1"/>
    <property type="match status" value="1"/>
</dbReference>
<dbReference type="GO" id="GO:0019240">
    <property type="term" value="P:citrulline biosynthetic process"/>
    <property type="evidence" value="ECO:0007669"/>
    <property type="project" value="TreeGrafter"/>
</dbReference>